<accession>A0A8H7DNY9</accession>
<evidence type="ECO:0000313" key="4">
    <source>
        <dbReference type="Proteomes" id="UP000623687"/>
    </source>
</evidence>
<evidence type="ECO:0000313" key="3">
    <source>
        <dbReference type="EMBL" id="KAF7426074.1"/>
    </source>
</evidence>
<organism evidence="3 4">
    <name type="scientific">Pleurotus ostreatus</name>
    <name type="common">Oyster mushroom</name>
    <name type="synonym">White-rot fungus</name>
    <dbReference type="NCBI Taxonomy" id="5322"/>
    <lineage>
        <taxon>Eukaryota</taxon>
        <taxon>Fungi</taxon>
        <taxon>Dikarya</taxon>
        <taxon>Basidiomycota</taxon>
        <taxon>Agaricomycotina</taxon>
        <taxon>Agaricomycetes</taxon>
        <taxon>Agaricomycetidae</taxon>
        <taxon>Agaricales</taxon>
        <taxon>Pleurotineae</taxon>
        <taxon>Pleurotaceae</taxon>
        <taxon>Pleurotus</taxon>
    </lineage>
</organism>
<evidence type="ECO:0000256" key="2">
    <source>
        <dbReference type="SAM" id="Phobius"/>
    </source>
</evidence>
<dbReference type="AlphaFoldDB" id="A0A8H7DNY9"/>
<proteinExistence type="predicted"/>
<gene>
    <name evidence="3" type="ORF">PC9H_008440</name>
</gene>
<reference evidence="3" key="1">
    <citation type="submission" date="2019-07" db="EMBL/GenBank/DDBJ databases">
        <authorList>
            <person name="Palmer J.M."/>
        </authorList>
    </citation>
    <scope>NUCLEOTIDE SEQUENCE</scope>
    <source>
        <strain evidence="3">PC9</strain>
    </source>
</reference>
<dbReference type="OrthoDB" id="2850836at2759"/>
<feature type="transmembrane region" description="Helical" evidence="2">
    <location>
        <begin position="27"/>
        <end position="46"/>
    </location>
</feature>
<name>A0A8H7DNY9_PLEOS</name>
<protein>
    <submittedName>
        <fullName evidence="3">Uncharacterized protein</fullName>
    </submittedName>
</protein>
<dbReference type="Proteomes" id="UP000623687">
    <property type="component" value="Unassembled WGS sequence"/>
</dbReference>
<dbReference type="EMBL" id="JACETU010000006">
    <property type="protein sequence ID" value="KAF7426074.1"/>
    <property type="molecule type" value="Genomic_DNA"/>
</dbReference>
<dbReference type="RefSeq" id="XP_036629378.1">
    <property type="nucleotide sequence ID" value="XM_036777950.1"/>
</dbReference>
<evidence type="ECO:0000256" key="1">
    <source>
        <dbReference type="SAM" id="MobiDB-lite"/>
    </source>
</evidence>
<dbReference type="GeneID" id="59378258"/>
<feature type="region of interest" description="Disordered" evidence="1">
    <location>
        <begin position="108"/>
        <end position="132"/>
    </location>
</feature>
<sequence>MVHTSFSGIPRAGNSNMAGHSSGGAKGIILGMSGVIVGLGAFYAHLHRKHEKKTRSGTNPYYEQRIAFPDPPLSVARLESIIESQPPVAPRKVHDAKHLTLANFVDTEARYMQPTPQRSSADDPNRAYTKRP</sequence>
<keyword evidence="2" id="KW-0812">Transmembrane</keyword>
<keyword evidence="4" id="KW-1185">Reference proteome</keyword>
<comment type="caution">
    <text evidence="3">The sequence shown here is derived from an EMBL/GenBank/DDBJ whole genome shotgun (WGS) entry which is preliminary data.</text>
</comment>
<keyword evidence="2" id="KW-1133">Transmembrane helix</keyword>
<dbReference type="VEuPathDB" id="FungiDB:PC9H_008440"/>
<keyword evidence="2" id="KW-0472">Membrane</keyword>